<comment type="pathway">
    <text evidence="2 16">Amino-acid biosynthesis; L-threonine biosynthesis; L-threonine from L-aspartate: step 3/5.</text>
</comment>
<evidence type="ECO:0000256" key="8">
    <source>
        <dbReference type="ARBA" id="ARBA00022697"/>
    </source>
</evidence>
<dbReference type="InterPro" id="IPR001342">
    <property type="entry name" value="HDH_cat"/>
</dbReference>
<accession>A0A9D1MN16</accession>
<dbReference type="EMBL" id="DVNJ01000031">
    <property type="protein sequence ID" value="HIU63272.1"/>
    <property type="molecule type" value="Genomic_DNA"/>
</dbReference>
<dbReference type="CDD" id="cd04881">
    <property type="entry name" value="ACT_HSDH-Hom"/>
    <property type="match status" value="1"/>
</dbReference>
<keyword evidence="10 16" id="KW-0560">Oxidoreductase</keyword>
<dbReference type="PANTHER" id="PTHR43331:SF1">
    <property type="entry name" value="HOMOSERINE DEHYDROGENASE"/>
    <property type="match status" value="1"/>
</dbReference>
<reference evidence="19" key="2">
    <citation type="journal article" date="2021" name="PeerJ">
        <title>Extensive microbial diversity within the chicken gut microbiome revealed by metagenomics and culture.</title>
        <authorList>
            <person name="Gilroy R."/>
            <person name="Ravi A."/>
            <person name="Getino M."/>
            <person name="Pursley I."/>
            <person name="Horton D.L."/>
            <person name="Alikhan N.F."/>
            <person name="Baker D."/>
            <person name="Gharbi K."/>
            <person name="Hall N."/>
            <person name="Watson M."/>
            <person name="Adriaenssens E.M."/>
            <person name="Foster-Nyarko E."/>
            <person name="Jarju S."/>
            <person name="Secka A."/>
            <person name="Antonio M."/>
            <person name="Oren A."/>
            <person name="Chaudhuri R.R."/>
            <person name="La Ragione R."/>
            <person name="Hildebrand F."/>
            <person name="Pallen M.J."/>
        </authorList>
    </citation>
    <scope>NUCLEOTIDE SEQUENCE</scope>
    <source>
        <strain evidence="19">9366</strain>
    </source>
</reference>
<evidence type="ECO:0000256" key="16">
    <source>
        <dbReference type="RuleBase" id="RU000579"/>
    </source>
</evidence>
<dbReference type="Pfam" id="PF00742">
    <property type="entry name" value="Homoserine_dh"/>
    <property type="match status" value="1"/>
</dbReference>
<dbReference type="InterPro" id="IPR002912">
    <property type="entry name" value="ACT_dom"/>
</dbReference>
<dbReference type="PROSITE" id="PS51671">
    <property type="entry name" value="ACT"/>
    <property type="match status" value="1"/>
</dbReference>
<feature type="binding site" evidence="15">
    <location>
        <begin position="9"/>
        <end position="16"/>
    </location>
    <ligand>
        <name>NADP(+)</name>
        <dbReference type="ChEBI" id="CHEBI:58349"/>
    </ligand>
</feature>
<dbReference type="InterPro" id="IPR016204">
    <property type="entry name" value="HDH"/>
</dbReference>
<gene>
    <name evidence="19" type="ORF">IAB07_05855</name>
</gene>
<evidence type="ECO:0000256" key="13">
    <source>
        <dbReference type="ARBA" id="ARBA00048841"/>
    </source>
</evidence>
<dbReference type="Pfam" id="PF03447">
    <property type="entry name" value="NAD_binding_3"/>
    <property type="match status" value="1"/>
</dbReference>
<dbReference type="PROSITE" id="PS01042">
    <property type="entry name" value="HOMOSER_DHGENASE"/>
    <property type="match status" value="1"/>
</dbReference>
<keyword evidence="7 16" id="KW-0028">Amino-acid biosynthesis</keyword>
<evidence type="ECO:0000256" key="5">
    <source>
        <dbReference type="ARBA" id="ARBA00013213"/>
    </source>
</evidence>
<dbReference type="GO" id="GO:0050661">
    <property type="term" value="F:NADP binding"/>
    <property type="evidence" value="ECO:0007669"/>
    <property type="project" value="InterPro"/>
</dbReference>
<dbReference type="PIRSF" id="PIRSF000098">
    <property type="entry name" value="Homoser_dehydrog"/>
    <property type="match status" value="1"/>
</dbReference>
<feature type="binding site" evidence="15">
    <location>
        <position position="190"/>
    </location>
    <ligand>
        <name>L-homoserine</name>
        <dbReference type="ChEBI" id="CHEBI:57476"/>
    </ligand>
</feature>
<keyword evidence="9 15" id="KW-0521">NADP</keyword>
<comment type="pathway">
    <text evidence="3 16">Amino-acid biosynthesis; L-methionine biosynthesis via de novo pathway; L-homoserine from L-aspartate: step 3/3.</text>
</comment>
<evidence type="ECO:0000256" key="9">
    <source>
        <dbReference type="ARBA" id="ARBA00022857"/>
    </source>
</evidence>
<keyword evidence="8 16" id="KW-0791">Threonine biosynthesis</keyword>
<evidence type="ECO:0000256" key="2">
    <source>
        <dbReference type="ARBA" id="ARBA00005056"/>
    </source>
</evidence>
<reference evidence="19" key="1">
    <citation type="submission" date="2020-10" db="EMBL/GenBank/DDBJ databases">
        <authorList>
            <person name="Gilroy R."/>
        </authorList>
    </citation>
    <scope>NUCLEOTIDE SEQUENCE</scope>
    <source>
        <strain evidence="19">9366</strain>
    </source>
</reference>
<evidence type="ECO:0000256" key="4">
    <source>
        <dbReference type="ARBA" id="ARBA00006753"/>
    </source>
</evidence>
<dbReference type="SUPFAM" id="SSF51735">
    <property type="entry name" value="NAD(P)-binding Rossmann-fold domains"/>
    <property type="match status" value="1"/>
</dbReference>
<comment type="cofactor">
    <cofactor evidence="1">
        <name>a metal cation</name>
        <dbReference type="ChEBI" id="CHEBI:25213"/>
    </cofactor>
</comment>
<keyword evidence="11" id="KW-0915">Sodium</keyword>
<dbReference type="InterPro" id="IPR036291">
    <property type="entry name" value="NAD(P)-bd_dom_sf"/>
</dbReference>
<dbReference type="FunFam" id="3.30.360.10:FF:000005">
    <property type="entry name" value="Homoserine dehydrogenase"/>
    <property type="match status" value="1"/>
</dbReference>
<protein>
    <recommendedName>
        <fullName evidence="6 16">Homoserine dehydrogenase</fullName>
        <ecNumber evidence="5 16">1.1.1.3</ecNumber>
    </recommendedName>
</protein>
<feature type="active site" description="Proton donor" evidence="14">
    <location>
        <position position="205"/>
    </location>
</feature>
<dbReference type="Proteomes" id="UP000824145">
    <property type="component" value="Unassembled WGS sequence"/>
</dbReference>
<evidence type="ECO:0000259" key="18">
    <source>
        <dbReference type="PROSITE" id="PS51671"/>
    </source>
</evidence>
<organism evidence="19 20">
    <name type="scientific">Candidatus Caccalectryoclostridium excrementigallinarum</name>
    <dbReference type="NCBI Taxonomy" id="2840710"/>
    <lineage>
        <taxon>Bacteria</taxon>
        <taxon>Bacillati</taxon>
        <taxon>Bacillota</taxon>
        <taxon>Clostridia</taxon>
        <taxon>Christensenellales</taxon>
        <taxon>Christensenellaceae</taxon>
        <taxon>Christensenellaceae incertae sedis</taxon>
        <taxon>Candidatus Caccalectryoclostridium</taxon>
    </lineage>
</organism>
<evidence type="ECO:0000256" key="6">
    <source>
        <dbReference type="ARBA" id="ARBA00013376"/>
    </source>
</evidence>
<dbReference type="InterPro" id="IPR005106">
    <property type="entry name" value="Asp/hSer_DH_NAD-bd"/>
</dbReference>
<dbReference type="SUPFAM" id="SSF55021">
    <property type="entry name" value="ACT-like"/>
    <property type="match status" value="1"/>
</dbReference>
<dbReference type="PANTHER" id="PTHR43331">
    <property type="entry name" value="HOMOSERINE DEHYDROGENASE"/>
    <property type="match status" value="1"/>
</dbReference>
<dbReference type="InterPro" id="IPR019811">
    <property type="entry name" value="HDH_CS"/>
</dbReference>
<dbReference type="EC" id="1.1.1.3" evidence="5 16"/>
<dbReference type="NCBIfam" id="NF004976">
    <property type="entry name" value="PRK06349.1"/>
    <property type="match status" value="1"/>
</dbReference>
<evidence type="ECO:0000313" key="19">
    <source>
        <dbReference type="EMBL" id="HIU63272.1"/>
    </source>
</evidence>
<comment type="caution">
    <text evidence="19">The sequence shown here is derived from an EMBL/GenBank/DDBJ whole genome shotgun (WGS) entry which is preliminary data.</text>
</comment>
<dbReference type="SUPFAM" id="SSF55347">
    <property type="entry name" value="Glyceraldehyde-3-phosphate dehydrogenase-like, C-terminal domain"/>
    <property type="match status" value="1"/>
</dbReference>
<dbReference type="GO" id="GO:0004412">
    <property type="term" value="F:homoserine dehydrogenase activity"/>
    <property type="evidence" value="ECO:0007669"/>
    <property type="project" value="UniProtKB-EC"/>
</dbReference>
<dbReference type="GO" id="GO:0009086">
    <property type="term" value="P:methionine biosynthetic process"/>
    <property type="evidence" value="ECO:0007669"/>
    <property type="project" value="UniProtKB-KW"/>
</dbReference>
<sequence length="424" mass="45612">MKRAGVAILGMGVVGGGTYKILKERRQAIMDEYGVDVEVVAVLDKVPSRVTDAGADLSLLASSIDEIAANDNVDIVVECMGGVEPAKSFLIKALAAGKSIVTSNKEMFAKSWPELEAAAAPTGAGLYYEATTGGGMPIIRVMTAAMQANRILEIKAIINGTTNYILTRMAQEGLDYGEILKDAQALGYAEANPVADVEGYDSSYKLSILASLAFNKRVPVDLIFREGITHITSTDIALADKLGYVIKLLAIAKNGADGKIEARVHPVFLPKDHPLASVNGSFNGVFLVGDAVGDIMLYGRGAGDLPTGSAIVSDIVYCARQIEHARYGEMNNSMTEKDIISDFSSRYYLRLNVHDVPGVVADIANVFKKHKVSIAQMRQDEGKEVIPIVFITHLTTEKAMTKSVEEISRLSNVISVENVIRVER</sequence>
<dbReference type="Gene3D" id="3.30.360.10">
    <property type="entry name" value="Dihydrodipicolinate Reductase, domain 2"/>
    <property type="match status" value="1"/>
</dbReference>
<evidence type="ECO:0000256" key="14">
    <source>
        <dbReference type="PIRSR" id="PIRSR000098-1"/>
    </source>
</evidence>
<feature type="domain" description="ACT" evidence="18">
    <location>
        <begin position="348"/>
        <end position="421"/>
    </location>
</feature>
<dbReference type="Gene3D" id="3.30.70.260">
    <property type="match status" value="1"/>
</dbReference>
<dbReference type="Pfam" id="PF01842">
    <property type="entry name" value="ACT"/>
    <property type="match status" value="1"/>
</dbReference>
<evidence type="ECO:0000256" key="3">
    <source>
        <dbReference type="ARBA" id="ARBA00005062"/>
    </source>
</evidence>
<comment type="catalytic activity">
    <reaction evidence="13">
        <text>L-homoserine + NADP(+) = L-aspartate 4-semialdehyde + NADPH + H(+)</text>
        <dbReference type="Rhea" id="RHEA:15761"/>
        <dbReference type="ChEBI" id="CHEBI:15378"/>
        <dbReference type="ChEBI" id="CHEBI:57476"/>
        <dbReference type="ChEBI" id="CHEBI:57783"/>
        <dbReference type="ChEBI" id="CHEBI:58349"/>
        <dbReference type="ChEBI" id="CHEBI:537519"/>
        <dbReference type="EC" id="1.1.1.3"/>
    </reaction>
    <physiologicalReaction direction="right-to-left" evidence="13">
        <dbReference type="Rhea" id="RHEA:15763"/>
    </physiologicalReaction>
</comment>
<evidence type="ECO:0000256" key="1">
    <source>
        <dbReference type="ARBA" id="ARBA00001920"/>
    </source>
</evidence>
<dbReference type="AlphaFoldDB" id="A0A9D1MN16"/>
<evidence type="ECO:0000256" key="11">
    <source>
        <dbReference type="ARBA" id="ARBA00023053"/>
    </source>
</evidence>
<keyword evidence="12 16" id="KW-0486">Methionine biosynthesis</keyword>
<evidence type="ECO:0000256" key="7">
    <source>
        <dbReference type="ARBA" id="ARBA00022605"/>
    </source>
</evidence>
<name>A0A9D1MN16_9FIRM</name>
<dbReference type="Gene3D" id="3.40.50.720">
    <property type="entry name" value="NAD(P)-binding Rossmann-like Domain"/>
    <property type="match status" value="1"/>
</dbReference>
<evidence type="ECO:0000256" key="17">
    <source>
        <dbReference type="RuleBase" id="RU004171"/>
    </source>
</evidence>
<comment type="similarity">
    <text evidence="4 17">Belongs to the homoserine dehydrogenase family.</text>
</comment>
<feature type="binding site" evidence="15">
    <location>
        <position position="105"/>
    </location>
    <ligand>
        <name>NADPH</name>
        <dbReference type="ChEBI" id="CHEBI:57783"/>
    </ligand>
</feature>
<evidence type="ECO:0000256" key="10">
    <source>
        <dbReference type="ARBA" id="ARBA00023002"/>
    </source>
</evidence>
<evidence type="ECO:0000313" key="20">
    <source>
        <dbReference type="Proteomes" id="UP000824145"/>
    </source>
</evidence>
<evidence type="ECO:0000256" key="15">
    <source>
        <dbReference type="PIRSR" id="PIRSR000098-2"/>
    </source>
</evidence>
<proteinExistence type="inferred from homology"/>
<evidence type="ECO:0000256" key="12">
    <source>
        <dbReference type="ARBA" id="ARBA00023167"/>
    </source>
</evidence>
<dbReference type="InterPro" id="IPR045865">
    <property type="entry name" value="ACT-like_dom_sf"/>
</dbReference>
<dbReference type="GO" id="GO:0009088">
    <property type="term" value="P:threonine biosynthetic process"/>
    <property type="evidence" value="ECO:0007669"/>
    <property type="project" value="UniProtKB-KW"/>
</dbReference>